<dbReference type="HOGENOM" id="CLU_577701_0_0_1"/>
<feature type="region of interest" description="Disordered" evidence="1">
    <location>
        <begin position="1"/>
        <end position="21"/>
    </location>
</feature>
<evidence type="ECO:0000313" key="3">
    <source>
        <dbReference type="Proteomes" id="UP000039046"/>
    </source>
</evidence>
<keyword evidence="3" id="KW-1185">Reference proteome</keyword>
<reference evidence="2 3" key="1">
    <citation type="journal article" date="2015" name="Genome Announc.">
        <title>Draft Genome Sequence and Gene Annotation of the Entomopathogenic Fungus Verticillium hemipterigenum.</title>
        <authorList>
            <person name="Horn F."/>
            <person name="Habel A."/>
            <person name="Scharf D.H."/>
            <person name="Dworschak J."/>
            <person name="Brakhage A.A."/>
            <person name="Guthke R."/>
            <person name="Hertweck C."/>
            <person name="Linde J."/>
        </authorList>
    </citation>
    <scope>NUCLEOTIDE SEQUENCE [LARGE SCALE GENOMIC DNA]</scope>
</reference>
<gene>
    <name evidence="2" type="ORF">VHEMI10620</name>
</gene>
<accession>A0A0A1TDL6</accession>
<dbReference type="EMBL" id="CDHN01000008">
    <property type="protein sequence ID" value="CEJ95121.1"/>
    <property type="molecule type" value="Genomic_DNA"/>
</dbReference>
<evidence type="ECO:0000313" key="2">
    <source>
        <dbReference type="EMBL" id="CEJ95121.1"/>
    </source>
</evidence>
<feature type="region of interest" description="Disordered" evidence="1">
    <location>
        <begin position="408"/>
        <end position="431"/>
    </location>
</feature>
<dbReference type="AlphaFoldDB" id="A0A0A1TDL6"/>
<protein>
    <submittedName>
        <fullName evidence="2">Uncharacterized protein</fullName>
    </submittedName>
</protein>
<dbReference type="OrthoDB" id="4156126at2759"/>
<evidence type="ECO:0000256" key="1">
    <source>
        <dbReference type="SAM" id="MobiDB-lite"/>
    </source>
</evidence>
<organism evidence="2 3">
    <name type="scientific">[Torrubiella] hemipterigena</name>
    <dbReference type="NCBI Taxonomy" id="1531966"/>
    <lineage>
        <taxon>Eukaryota</taxon>
        <taxon>Fungi</taxon>
        <taxon>Dikarya</taxon>
        <taxon>Ascomycota</taxon>
        <taxon>Pezizomycotina</taxon>
        <taxon>Sordariomycetes</taxon>
        <taxon>Hypocreomycetidae</taxon>
        <taxon>Hypocreales</taxon>
        <taxon>Clavicipitaceae</taxon>
        <taxon>Clavicipitaceae incertae sedis</taxon>
        <taxon>'Torrubiella' clade</taxon>
    </lineage>
</organism>
<name>A0A0A1TDL6_9HYPO</name>
<sequence length="473" mass="52190">MSEFNKSLRKYDSGAKEGSYNDLSYEKCRDSADDSFMDDDDDCLHDIEKVITEAIANVEHGNTGNDTIRVSKTRNTPGNAQGCFENLHDKLFATVGPSSLTEPAARRSLKRAANSFDSALKTQVCDKLHANVSRTSSQTSKWTLDPALAEFTALLSSFDRLAKSPFTHTDDEDEVVSTKPKSSNHLEILDRIALEGNVYQKRHRRNRAALCASTVGFSSDKSTVDLQLTDDETISMTPKPLSPQKKETEAPKCNSLMKDLPPLPLLNASSSTIPALREADDETHSAEDGAHLKLKLRINGSVSSLDPGSPREQVGEHADAQQPRQKLRLKISRTQLGQGKNKRYNGNSKSSRLKNCNSLADLAPDAKWMDQSNGNTSTCKPALYRKTSLDVIEDENARRESLQSLDQFNLSYPPSPKKQDTTSRRIGSSGELKSMKSDFDLAAKHRLRQKLSSFKLRFTGMAAPAAAKLVQPT</sequence>
<dbReference type="Proteomes" id="UP000039046">
    <property type="component" value="Unassembled WGS sequence"/>
</dbReference>
<feature type="compositionally biased region" description="Polar residues" evidence="1">
    <location>
        <begin position="332"/>
        <end position="352"/>
    </location>
</feature>
<feature type="region of interest" description="Disordered" evidence="1">
    <location>
        <begin position="301"/>
        <end position="352"/>
    </location>
</feature>
<proteinExistence type="predicted"/>
<dbReference type="STRING" id="1531966.A0A0A1TDL6"/>